<sequence length="237" mass="28117">MFTKALFILIFLLISISVTSNKIQKHHYKNFRQIKILAQKIHINAPSSFYCGCKILWTKKKGIPQLKSCGYKIRKNKNRANRIEWEHVVPAWQFGHLKKCWKNGGRKNCNHDENYEKIETDLHNLQPVIGEVNADRSNFMYGELNNSNKHQYGQCSMKIDFQKKIAEPPNISKGAIARTYLYMNNTYKLNISEDQKKLFEEWNKKYPISDWECKRDKLIFKIQGNHNSYINSYCFKR</sequence>
<proteinExistence type="inferred from homology"/>
<dbReference type="OrthoDB" id="9800417at2"/>
<dbReference type="InterPro" id="IPR044925">
    <property type="entry name" value="His-Me_finger_sf"/>
</dbReference>
<evidence type="ECO:0000313" key="5">
    <source>
        <dbReference type="Proteomes" id="UP000077654"/>
    </source>
</evidence>
<keyword evidence="5" id="KW-1185">Reference proteome</keyword>
<keyword evidence="3" id="KW-0378">Hydrolase</keyword>
<dbReference type="AlphaFoldDB" id="A0A172WDX3"/>
<dbReference type="EMBL" id="CP011299">
    <property type="protein sequence ID" value="ANF17137.1"/>
    <property type="molecule type" value="Genomic_DNA"/>
</dbReference>
<comment type="similarity">
    <text evidence="1">Belongs to the EndA/NucM nuclease family.</text>
</comment>
<dbReference type="PANTHER" id="PTHR33607:SF2">
    <property type="entry name" value="ENDONUCLEASE-1"/>
    <property type="match status" value="1"/>
</dbReference>
<dbReference type="InterPro" id="IPR007346">
    <property type="entry name" value="Endonuclease-I"/>
</dbReference>
<dbReference type="Proteomes" id="UP000077654">
    <property type="component" value="Chromosome"/>
</dbReference>
<evidence type="ECO:0000256" key="2">
    <source>
        <dbReference type="ARBA" id="ARBA00022722"/>
    </source>
</evidence>
<evidence type="ECO:0000256" key="1">
    <source>
        <dbReference type="ARBA" id="ARBA00006429"/>
    </source>
</evidence>
<reference evidence="4 5" key="1">
    <citation type="submission" date="2015-04" db="EMBL/GenBank/DDBJ databases">
        <title>Buchnera aphidicola assembly.</title>
        <authorList>
            <person name="Zhang Y."/>
        </authorList>
    </citation>
    <scope>NUCLEOTIDE SEQUENCE [LARGE SCALE GENOMIC DNA]</scope>
    <source>
        <strain evidence="4 5">SC</strain>
    </source>
</reference>
<organism evidence="4 5">
    <name type="scientific">Buchnera aphidicola subsp. Schlechtendalia chinensis</name>
    <dbReference type="NCBI Taxonomy" id="118110"/>
    <lineage>
        <taxon>Bacteria</taxon>
        <taxon>Pseudomonadati</taxon>
        <taxon>Pseudomonadota</taxon>
        <taxon>Gammaproteobacteria</taxon>
        <taxon>Enterobacterales</taxon>
        <taxon>Erwiniaceae</taxon>
        <taxon>Buchnera</taxon>
    </lineage>
</organism>
<dbReference type="Pfam" id="PF04231">
    <property type="entry name" value="Endonuclease_1"/>
    <property type="match status" value="1"/>
</dbReference>
<dbReference type="PANTHER" id="PTHR33607">
    <property type="entry name" value="ENDONUCLEASE-1"/>
    <property type="match status" value="1"/>
</dbReference>
<keyword evidence="2" id="KW-0540">Nuclease</keyword>
<gene>
    <name evidence="4" type="ORF">XW81_01875</name>
</gene>
<evidence type="ECO:0000313" key="4">
    <source>
        <dbReference type="EMBL" id="ANF17137.1"/>
    </source>
</evidence>
<accession>A0A172WDX3</accession>
<dbReference type="GO" id="GO:0004519">
    <property type="term" value="F:endonuclease activity"/>
    <property type="evidence" value="ECO:0007669"/>
    <property type="project" value="UniProtKB-KW"/>
</dbReference>
<dbReference type="SUPFAM" id="SSF54060">
    <property type="entry name" value="His-Me finger endonucleases"/>
    <property type="match status" value="1"/>
</dbReference>
<protein>
    <submittedName>
        <fullName evidence="4">DNA-specific endonuclease I</fullName>
    </submittedName>
</protein>
<evidence type="ECO:0000256" key="3">
    <source>
        <dbReference type="ARBA" id="ARBA00022801"/>
    </source>
</evidence>
<dbReference type="GO" id="GO:0016787">
    <property type="term" value="F:hydrolase activity"/>
    <property type="evidence" value="ECO:0007669"/>
    <property type="project" value="UniProtKB-KW"/>
</dbReference>
<dbReference type="PATRIC" id="fig|118110.3.peg.375"/>
<name>A0A172WDX3_BUCSC</name>
<dbReference type="RefSeq" id="WP_075474260.1">
    <property type="nucleotide sequence ID" value="NZ_CP011299.1"/>
</dbReference>
<keyword evidence="4" id="KW-0255">Endonuclease</keyword>